<gene>
    <name evidence="2" type="ORF">F4560_001662</name>
</gene>
<feature type="region of interest" description="Disordered" evidence="1">
    <location>
        <begin position="51"/>
        <end position="74"/>
    </location>
</feature>
<dbReference type="AlphaFoldDB" id="A0A7W9HH80"/>
<comment type="caution">
    <text evidence="2">The sequence shown here is derived from an EMBL/GenBank/DDBJ whole genome shotgun (WGS) entry which is preliminary data.</text>
</comment>
<dbReference type="Proteomes" id="UP000552097">
    <property type="component" value="Unassembled WGS sequence"/>
</dbReference>
<feature type="compositionally biased region" description="Basic and acidic residues" evidence="1">
    <location>
        <begin position="65"/>
        <end position="74"/>
    </location>
</feature>
<name>A0A7W9HH80_9PSEU</name>
<dbReference type="EMBL" id="JACHMO010000001">
    <property type="protein sequence ID" value="MBB5801894.1"/>
    <property type="molecule type" value="Genomic_DNA"/>
</dbReference>
<evidence type="ECO:0000256" key="1">
    <source>
        <dbReference type="SAM" id="MobiDB-lite"/>
    </source>
</evidence>
<accession>A0A7W9HH80</accession>
<reference evidence="2 3" key="1">
    <citation type="submission" date="2020-08" db="EMBL/GenBank/DDBJ databases">
        <title>Sequencing the genomes of 1000 actinobacteria strains.</title>
        <authorList>
            <person name="Klenk H.-P."/>
        </authorList>
    </citation>
    <scope>NUCLEOTIDE SEQUENCE [LARGE SCALE GENOMIC DNA]</scope>
    <source>
        <strain evidence="2 3">DSM 45486</strain>
    </source>
</reference>
<protein>
    <submittedName>
        <fullName evidence="2">Uncharacterized protein</fullName>
    </submittedName>
</protein>
<sequence>MSDRAAMSRGGTVYRIHWTPGADLLVGVCHCGAEHDSEDPVDLWDWLLAHPEGHGPPTAVSPPTADRHPVGAHP</sequence>
<dbReference type="RefSeq" id="WP_184918272.1">
    <property type="nucleotide sequence ID" value="NZ_JACHMO010000001.1"/>
</dbReference>
<evidence type="ECO:0000313" key="2">
    <source>
        <dbReference type="EMBL" id="MBB5801894.1"/>
    </source>
</evidence>
<organism evidence="2 3">
    <name type="scientific">Saccharothrix ecbatanensis</name>
    <dbReference type="NCBI Taxonomy" id="1105145"/>
    <lineage>
        <taxon>Bacteria</taxon>
        <taxon>Bacillati</taxon>
        <taxon>Actinomycetota</taxon>
        <taxon>Actinomycetes</taxon>
        <taxon>Pseudonocardiales</taxon>
        <taxon>Pseudonocardiaceae</taxon>
        <taxon>Saccharothrix</taxon>
    </lineage>
</organism>
<proteinExistence type="predicted"/>
<evidence type="ECO:0000313" key="3">
    <source>
        <dbReference type="Proteomes" id="UP000552097"/>
    </source>
</evidence>
<keyword evidence="3" id="KW-1185">Reference proteome</keyword>